<name>A0A9W6K4D2_9PSED</name>
<feature type="domain" description="Nitrite/sulphite reductase 4Fe-4S" evidence="7">
    <location>
        <begin position="102"/>
        <end position="240"/>
    </location>
</feature>
<comment type="caution">
    <text evidence="9">The sequence shown here is derived from an EMBL/GenBank/DDBJ whole genome shotgun (WGS) entry which is preliminary data.</text>
</comment>
<dbReference type="InterPro" id="IPR005117">
    <property type="entry name" value="NiRdtase/SiRdtase_haem-b_fer"/>
</dbReference>
<proteinExistence type="predicted"/>
<keyword evidence="1" id="KW-0004">4Fe-4S</keyword>
<dbReference type="AlphaFoldDB" id="A0A9W6K4D2"/>
<dbReference type="SUPFAM" id="SSF55124">
    <property type="entry name" value="Nitrite/Sulfite reductase N-terminal domain-like"/>
    <property type="match status" value="2"/>
</dbReference>
<dbReference type="Gene3D" id="3.30.413.10">
    <property type="entry name" value="Sulfite Reductase Hemoprotein, domain 1"/>
    <property type="match status" value="2"/>
</dbReference>
<dbReference type="InterPro" id="IPR051329">
    <property type="entry name" value="NIR_SIR_4Fe-4S"/>
</dbReference>
<dbReference type="GO" id="GO:0046872">
    <property type="term" value="F:metal ion binding"/>
    <property type="evidence" value="ECO:0007669"/>
    <property type="project" value="UniProtKB-KW"/>
</dbReference>
<keyword evidence="10" id="KW-1185">Reference proteome</keyword>
<evidence type="ECO:0000259" key="8">
    <source>
        <dbReference type="Pfam" id="PF03460"/>
    </source>
</evidence>
<reference evidence="9" key="1">
    <citation type="journal article" date="2014" name="Int. J. Syst. Evol. Microbiol.">
        <title>Complete genome sequence of Corynebacterium casei LMG S-19264T (=DSM 44701T), isolated from a smear-ripened cheese.</title>
        <authorList>
            <consortium name="US DOE Joint Genome Institute (JGI-PGF)"/>
            <person name="Walter F."/>
            <person name="Albersmeier A."/>
            <person name="Kalinowski J."/>
            <person name="Ruckert C."/>
        </authorList>
    </citation>
    <scope>NUCLEOTIDE SEQUENCE</scope>
    <source>
        <strain evidence="9">VKM B-2935</strain>
    </source>
</reference>
<dbReference type="Proteomes" id="UP001143328">
    <property type="component" value="Unassembled WGS sequence"/>
</dbReference>
<dbReference type="Gene3D" id="3.90.480.10">
    <property type="entry name" value="Sulfite Reductase Hemoprotein,Domain 2"/>
    <property type="match status" value="1"/>
</dbReference>
<dbReference type="InterPro" id="IPR045854">
    <property type="entry name" value="NO2/SO3_Rdtase_4Fe4S_sf"/>
</dbReference>
<protein>
    <submittedName>
        <fullName evidence="9">Precorrin-3B synthase</fullName>
    </submittedName>
</protein>
<feature type="domain" description="Nitrite/Sulfite reductase ferredoxin-like" evidence="8">
    <location>
        <begin position="31"/>
        <end position="92"/>
    </location>
</feature>
<dbReference type="SUPFAM" id="SSF56014">
    <property type="entry name" value="Nitrite and sulphite reductase 4Fe-4S domain-like"/>
    <property type="match status" value="2"/>
</dbReference>
<evidence type="ECO:0000313" key="10">
    <source>
        <dbReference type="Proteomes" id="UP001143328"/>
    </source>
</evidence>
<dbReference type="PANTHER" id="PTHR32439">
    <property type="entry name" value="FERREDOXIN--NITRITE REDUCTASE, CHLOROPLASTIC"/>
    <property type="match status" value="1"/>
</dbReference>
<evidence type="ECO:0000259" key="7">
    <source>
        <dbReference type="Pfam" id="PF01077"/>
    </source>
</evidence>
<keyword evidence="6" id="KW-0411">Iron-sulfur</keyword>
<evidence type="ECO:0000256" key="5">
    <source>
        <dbReference type="ARBA" id="ARBA00023004"/>
    </source>
</evidence>
<dbReference type="PANTHER" id="PTHR32439:SF9">
    <property type="entry name" value="BLR3264 PROTEIN"/>
    <property type="match status" value="1"/>
</dbReference>
<dbReference type="NCBIfam" id="TIGR02435">
    <property type="entry name" value="CobG"/>
    <property type="match status" value="1"/>
</dbReference>
<dbReference type="InterPro" id="IPR006067">
    <property type="entry name" value="NO2/SO3_Rdtase_4Fe4S_dom"/>
</dbReference>
<gene>
    <name evidence="9" type="ORF">GCM10017655_03210</name>
</gene>
<sequence length="444" mass="47175">MTFLNNTQPTPDAPLPRHTACPGLLRIVQARDGGICRVKLPGGRLSVAQALAISAAAERHASGVLEITNRANLQIRGVRGGEEEALIDALLAAELGPNNAGADDVRNLMLSPAAGVDAQQRLDVRPLAEQLLMLLESNDTLHRLSAKFALQLDGGESLAMLEHHHDLWISALDKQRFAFGLASVPTEALAAVTAEQVPALVKACLELFLQHASPKHTRMRHLLEQMPIDDFLATLQARLPFALEQTAEVLAWRRPAAEPWAHLGIRAQRQAGWVHIGAAPVLGRISAAQLAAVAHLAHSALYFTPWQSLLLRDVSSAESPALLAKLNALGLLTDSALPLARIVACSGSTDCGKGLAASKSDALLLADLLAGKGTIDQVHLSACTRSCAAAHVAPHTLLAVAEGRYDLYKRDSSSAGFGRLLARNLTITDAADTLTAQPRTMEAP</sequence>
<keyword evidence="4" id="KW-0560">Oxidoreductase</keyword>
<dbReference type="InterPro" id="IPR036136">
    <property type="entry name" value="Nit/Sulf_reduc_fer-like_dom_sf"/>
</dbReference>
<dbReference type="Pfam" id="PF03460">
    <property type="entry name" value="NIR_SIR_ferr"/>
    <property type="match status" value="2"/>
</dbReference>
<feature type="domain" description="Nitrite/Sulfite reductase ferredoxin-like" evidence="8">
    <location>
        <begin position="267"/>
        <end position="328"/>
    </location>
</feature>
<dbReference type="GO" id="GO:0051539">
    <property type="term" value="F:4 iron, 4 sulfur cluster binding"/>
    <property type="evidence" value="ECO:0007669"/>
    <property type="project" value="UniProtKB-KW"/>
</dbReference>
<evidence type="ECO:0000256" key="3">
    <source>
        <dbReference type="ARBA" id="ARBA00022723"/>
    </source>
</evidence>
<dbReference type="GO" id="GO:0020037">
    <property type="term" value="F:heme binding"/>
    <property type="evidence" value="ECO:0007669"/>
    <property type="project" value="InterPro"/>
</dbReference>
<evidence type="ECO:0000256" key="4">
    <source>
        <dbReference type="ARBA" id="ARBA00023002"/>
    </source>
</evidence>
<keyword evidence="2" id="KW-0349">Heme</keyword>
<evidence type="ECO:0000256" key="1">
    <source>
        <dbReference type="ARBA" id="ARBA00022485"/>
    </source>
</evidence>
<dbReference type="GO" id="GO:0016491">
    <property type="term" value="F:oxidoreductase activity"/>
    <property type="evidence" value="ECO:0007669"/>
    <property type="project" value="UniProtKB-KW"/>
</dbReference>
<evidence type="ECO:0000313" key="9">
    <source>
        <dbReference type="EMBL" id="GLK87259.1"/>
    </source>
</evidence>
<keyword evidence="5" id="KW-0408">Iron</keyword>
<accession>A0A9W6K4D2</accession>
<evidence type="ECO:0000256" key="2">
    <source>
        <dbReference type="ARBA" id="ARBA00022617"/>
    </source>
</evidence>
<dbReference type="Pfam" id="PF01077">
    <property type="entry name" value="NIR_SIR"/>
    <property type="match status" value="1"/>
</dbReference>
<reference evidence="9" key="2">
    <citation type="submission" date="2023-01" db="EMBL/GenBank/DDBJ databases">
        <authorList>
            <person name="Sun Q."/>
            <person name="Evtushenko L."/>
        </authorList>
    </citation>
    <scope>NUCLEOTIDE SEQUENCE</scope>
    <source>
        <strain evidence="9">VKM B-2935</strain>
    </source>
</reference>
<organism evidence="9 10">
    <name type="scientific">Pseudomonas turukhanskensis</name>
    <dbReference type="NCBI Taxonomy" id="1806536"/>
    <lineage>
        <taxon>Bacteria</taxon>
        <taxon>Pseudomonadati</taxon>
        <taxon>Pseudomonadota</taxon>
        <taxon>Gammaproteobacteria</taxon>
        <taxon>Pseudomonadales</taxon>
        <taxon>Pseudomonadaceae</taxon>
        <taxon>Pseudomonas</taxon>
    </lineage>
</organism>
<keyword evidence="3" id="KW-0479">Metal-binding</keyword>
<dbReference type="InterPro" id="IPR012798">
    <property type="entry name" value="Cbl_synth_CobG-like"/>
</dbReference>
<dbReference type="EMBL" id="BSFN01000001">
    <property type="protein sequence ID" value="GLK87259.1"/>
    <property type="molecule type" value="Genomic_DNA"/>
</dbReference>
<evidence type="ECO:0000256" key="6">
    <source>
        <dbReference type="ARBA" id="ARBA00023014"/>
    </source>
</evidence>